<dbReference type="Proteomes" id="UP000250242">
    <property type="component" value="Unassembled WGS sequence"/>
</dbReference>
<gene>
    <name evidence="2" type="ORF">NCTC11009_01301</name>
</gene>
<dbReference type="Gene3D" id="1.10.238.160">
    <property type="match status" value="1"/>
</dbReference>
<accession>A0A2X1WHK0</accession>
<sequence>MTTQPLLADIKDLQKIVKLGKTTIYDLIKKGEFPQPKRVGRRSLWDISEIQVWVESLSYQGD</sequence>
<evidence type="ECO:0000259" key="1">
    <source>
        <dbReference type="Pfam" id="PF12728"/>
    </source>
</evidence>
<name>A0A2X1WHK0_9BURK</name>
<protein>
    <submittedName>
        <fullName evidence="2">Predicted transcriptional regulator</fullName>
    </submittedName>
</protein>
<dbReference type="InterPro" id="IPR009061">
    <property type="entry name" value="DNA-bd_dom_put_sf"/>
</dbReference>
<proteinExistence type="predicted"/>
<evidence type="ECO:0000313" key="3">
    <source>
        <dbReference type="Proteomes" id="UP000250242"/>
    </source>
</evidence>
<dbReference type="AlphaFoldDB" id="A0A2X1WHK0"/>
<reference evidence="2 3" key="1">
    <citation type="submission" date="2018-06" db="EMBL/GenBank/DDBJ databases">
        <authorList>
            <consortium name="Pathogen Informatics"/>
            <person name="Doyle S."/>
        </authorList>
    </citation>
    <scope>NUCLEOTIDE SEQUENCE [LARGE SCALE GENOMIC DNA]</scope>
    <source>
        <strain evidence="2 3">NCTC11009</strain>
    </source>
</reference>
<dbReference type="RefSeq" id="WP_161797545.1">
    <property type="nucleotide sequence ID" value="NZ_JVJW01000112.1"/>
</dbReference>
<dbReference type="InterPro" id="IPR041657">
    <property type="entry name" value="HTH_17"/>
</dbReference>
<evidence type="ECO:0000313" key="2">
    <source>
        <dbReference type="EMBL" id="SPY08084.1"/>
    </source>
</evidence>
<dbReference type="SUPFAM" id="SSF46955">
    <property type="entry name" value="Putative DNA-binding domain"/>
    <property type="match status" value="1"/>
</dbReference>
<dbReference type="EMBL" id="UATH01000001">
    <property type="protein sequence ID" value="SPY08084.1"/>
    <property type="molecule type" value="Genomic_DNA"/>
</dbReference>
<organism evidence="2 3">
    <name type="scientific">Oligella urethralis</name>
    <dbReference type="NCBI Taxonomy" id="90245"/>
    <lineage>
        <taxon>Bacteria</taxon>
        <taxon>Pseudomonadati</taxon>
        <taxon>Pseudomonadota</taxon>
        <taxon>Betaproteobacteria</taxon>
        <taxon>Burkholderiales</taxon>
        <taxon>Alcaligenaceae</taxon>
        <taxon>Oligella</taxon>
    </lineage>
</organism>
<feature type="domain" description="Helix-turn-helix" evidence="1">
    <location>
        <begin position="9"/>
        <end position="56"/>
    </location>
</feature>
<dbReference type="Pfam" id="PF12728">
    <property type="entry name" value="HTH_17"/>
    <property type="match status" value="1"/>
</dbReference>